<dbReference type="InterPro" id="IPR050708">
    <property type="entry name" value="T6SS_VgrG/RHS"/>
</dbReference>
<reference evidence="1 2" key="1">
    <citation type="submission" date="2019-11" db="EMBL/GenBank/DDBJ databases">
        <title>Characterization of Elizabethkingia argenteiflava sp. nov., isolated from inner surface of Soybean Pods.</title>
        <authorList>
            <person name="Mo S."/>
        </authorList>
    </citation>
    <scope>NUCLEOTIDE SEQUENCE [LARGE SCALE GENOMIC DNA]</scope>
    <source>
        <strain evidence="1 2">YB22</strain>
    </source>
</reference>
<sequence length="288" mass="32679">NAKELDDETGYYYYGARYYNPRVSLWLNVDPLAEKMPSWSPYAYAFNNPVRLVDPDGREPIPWYRKWIGEARKPWQWYAVGGVYDRNTFNSAAVYSTQNLRANAYQNVYQRNAYYGWVQSQADAKGLNSKWFGAAQLVTGLRGVGGTAIPDGGIITSSATDKFLQRGNKFLFSYNIKNARDLLANGGVSGGFTDAYGAKQSFEGLTGIALDNKLVEFEQSKVQEYINSYTGTDLKGIINNINNMMNGSLPSSEVRDVIKNKFDNKFDFRKYEDRIKLGQELIKKVRKE</sequence>
<evidence type="ECO:0008006" key="3">
    <source>
        <dbReference type="Google" id="ProtNLM"/>
    </source>
</evidence>
<comment type="caution">
    <text evidence="1">The sequence shown here is derived from an EMBL/GenBank/DDBJ whole genome shotgun (WGS) entry which is preliminary data.</text>
</comment>
<evidence type="ECO:0000313" key="1">
    <source>
        <dbReference type="EMBL" id="NAW50254.1"/>
    </source>
</evidence>
<name>A0A845PQY9_9FLAO</name>
<feature type="non-terminal residue" evidence="1">
    <location>
        <position position="1"/>
    </location>
</feature>
<gene>
    <name evidence="1" type="ORF">GNY06_02245</name>
</gene>
<dbReference type="Proteomes" id="UP000553459">
    <property type="component" value="Unassembled WGS sequence"/>
</dbReference>
<protein>
    <recommendedName>
        <fullName evidence="3">RHS repeat-associated core domain-containing protein</fullName>
    </recommendedName>
</protein>
<dbReference type="AlphaFoldDB" id="A0A845PQY9"/>
<proteinExistence type="predicted"/>
<dbReference type="PANTHER" id="PTHR32305:SF15">
    <property type="entry name" value="PROTEIN RHSA-RELATED"/>
    <property type="match status" value="1"/>
</dbReference>
<keyword evidence="2" id="KW-1185">Reference proteome</keyword>
<organism evidence="1 2">
    <name type="scientific">Elizabethkingia argenteiflava</name>
    <dbReference type="NCBI Taxonomy" id="2681556"/>
    <lineage>
        <taxon>Bacteria</taxon>
        <taxon>Pseudomonadati</taxon>
        <taxon>Bacteroidota</taxon>
        <taxon>Flavobacteriia</taxon>
        <taxon>Flavobacteriales</taxon>
        <taxon>Weeksellaceae</taxon>
        <taxon>Elizabethkingia</taxon>
    </lineage>
</organism>
<dbReference type="Gene3D" id="2.180.10.10">
    <property type="entry name" value="RHS repeat-associated core"/>
    <property type="match status" value="1"/>
</dbReference>
<accession>A0A845PQY9</accession>
<dbReference type="EMBL" id="JAAABJ010000241">
    <property type="protein sequence ID" value="NAW50254.1"/>
    <property type="molecule type" value="Genomic_DNA"/>
</dbReference>
<dbReference type="NCBIfam" id="TIGR03696">
    <property type="entry name" value="Rhs_assc_core"/>
    <property type="match status" value="1"/>
</dbReference>
<evidence type="ECO:0000313" key="2">
    <source>
        <dbReference type="Proteomes" id="UP000553459"/>
    </source>
</evidence>
<dbReference type="RefSeq" id="WP_317163732.1">
    <property type="nucleotide sequence ID" value="NZ_JAAABJ010000241.1"/>
</dbReference>
<dbReference type="PANTHER" id="PTHR32305">
    <property type="match status" value="1"/>
</dbReference>
<dbReference type="InterPro" id="IPR022385">
    <property type="entry name" value="Rhs_assc_core"/>
</dbReference>